<dbReference type="InterPro" id="IPR014710">
    <property type="entry name" value="RmlC-like_jellyroll"/>
</dbReference>
<dbReference type="AlphaFoldDB" id="A0A0G0WJB3"/>
<sequence>MIAVNTSVKVVKKPWGREEWLHHNDRYVMKKIVLRAGQRTSLQSHRVKHETNHIVSGKATLEIQDEQGVFQKFSLKAGDTYTVPQHRQHRLTAIKDVVMIETSTPEVDDVIRHQDDTGRGDGRIESEHVK</sequence>
<dbReference type="Proteomes" id="UP000034753">
    <property type="component" value="Unassembled WGS sequence"/>
</dbReference>
<dbReference type="Pfam" id="PF01050">
    <property type="entry name" value="MannoseP_isomer"/>
    <property type="match status" value="1"/>
</dbReference>
<dbReference type="EMBL" id="LCBN01000035">
    <property type="protein sequence ID" value="KKS12979.1"/>
    <property type="molecule type" value="Genomic_DNA"/>
</dbReference>
<feature type="region of interest" description="Disordered" evidence="1">
    <location>
        <begin position="111"/>
        <end position="130"/>
    </location>
</feature>
<comment type="caution">
    <text evidence="3">The sequence shown here is derived from an EMBL/GenBank/DDBJ whole genome shotgun (WGS) entry which is preliminary data.</text>
</comment>
<evidence type="ECO:0000313" key="4">
    <source>
        <dbReference type="Proteomes" id="UP000034753"/>
    </source>
</evidence>
<dbReference type="GO" id="GO:0005976">
    <property type="term" value="P:polysaccharide metabolic process"/>
    <property type="evidence" value="ECO:0007669"/>
    <property type="project" value="InterPro"/>
</dbReference>
<dbReference type="SUPFAM" id="SSF51182">
    <property type="entry name" value="RmlC-like cupins"/>
    <property type="match status" value="1"/>
</dbReference>
<accession>A0A0G0WJB3</accession>
<evidence type="ECO:0000313" key="3">
    <source>
        <dbReference type="EMBL" id="KKS12979.1"/>
    </source>
</evidence>
<reference evidence="3 4" key="1">
    <citation type="journal article" date="2015" name="Nature">
        <title>rRNA introns, odd ribosomes, and small enigmatic genomes across a large radiation of phyla.</title>
        <authorList>
            <person name="Brown C.T."/>
            <person name="Hug L.A."/>
            <person name="Thomas B.C."/>
            <person name="Sharon I."/>
            <person name="Castelle C.J."/>
            <person name="Singh A."/>
            <person name="Wilkins M.J."/>
            <person name="Williams K.H."/>
            <person name="Banfield J.F."/>
        </authorList>
    </citation>
    <scope>NUCLEOTIDE SEQUENCE [LARGE SCALE GENOMIC DNA]</scope>
</reference>
<evidence type="ECO:0000256" key="1">
    <source>
        <dbReference type="SAM" id="MobiDB-lite"/>
    </source>
</evidence>
<dbReference type="InterPro" id="IPR001538">
    <property type="entry name" value="Man6P_isomerase-2_C"/>
</dbReference>
<dbReference type="Gene3D" id="2.60.120.10">
    <property type="entry name" value="Jelly Rolls"/>
    <property type="match status" value="1"/>
</dbReference>
<gene>
    <name evidence="3" type="ORF">UU67_C0035G0006</name>
</gene>
<protein>
    <recommendedName>
        <fullName evidence="2">Mannose-6-phosphate isomerase type II C-terminal domain-containing protein</fullName>
    </recommendedName>
</protein>
<organism evidence="3 4">
    <name type="scientific">Candidatus Daviesbacteria bacterium GW2011_GWB1_41_5</name>
    <dbReference type="NCBI Taxonomy" id="1618429"/>
    <lineage>
        <taxon>Bacteria</taxon>
        <taxon>Candidatus Daviesiibacteriota</taxon>
    </lineage>
</organism>
<feature type="domain" description="Mannose-6-phosphate isomerase type II C-terminal" evidence="2">
    <location>
        <begin position="9"/>
        <end position="97"/>
    </location>
</feature>
<name>A0A0G0WJB3_9BACT</name>
<evidence type="ECO:0000259" key="2">
    <source>
        <dbReference type="Pfam" id="PF01050"/>
    </source>
</evidence>
<dbReference type="GO" id="GO:0016779">
    <property type="term" value="F:nucleotidyltransferase activity"/>
    <property type="evidence" value="ECO:0007669"/>
    <property type="project" value="InterPro"/>
</dbReference>
<proteinExistence type="predicted"/>
<dbReference type="InterPro" id="IPR011051">
    <property type="entry name" value="RmlC_Cupin_sf"/>
</dbReference>